<reference evidence="7" key="1">
    <citation type="submission" date="2022-11" db="UniProtKB">
        <authorList>
            <consortium name="WormBaseParasite"/>
        </authorList>
    </citation>
    <scope>IDENTIFICATION</scope>
</reference>
<evidence type="ECO:0000256" key="1">
    <source>
        <dbReference type="ARBA" id="ARBA00022490"/>
    </source>
</evidence>
<dbReference type="SUPFAM" id="SSF46785">
    <property type="entry name" value="Winged helix' DNA-binding domain"/>
    <property type="match status" value="1"/>
</dbReference>
<evidence type="ECO:0000256" key="4">
    <source>
        <dbReference type="HAMAP-Rule" id="MF_03010"/>
    </source>
</evidence>
<dbReference type="PANTHER" id="PTHR13022:SF0">
    <property type="entry name" value="EUKARYOTIC TRANSLATION INITIATION FACTOR 3 SUBUNIT K"/>
    <property type="match status" value="1"/>
</dbReference>
<comment type="subunit">
    <text evidence="4">Component of the eukaryotic translation initiation factor 3 (eIF-3) complex.</text>
</comment>
<comment type="similarity">
    <text evidence="4">Belongs to the eIF-3 subunit K family.</text>
</comment>
<dbReference type="InterPro" id="IPR036390">
    <property type="entry name" value="WH_DNA-bd_sf"/>
</dbReference>
<dbReference type="PANTHER" id="PTHR13022">
    <property type="entry name" value="EUKARYOTIC TRANSLATION INITIATION FACTOR 3 SUBUNIT 11"/>
    <property type="match status" value="1"/>
</dbReference>
<dbReference type="GO" id="GO:0016282">
    <property type="term" value="C:eukaryotic 43S preinitiation complex"/>
    <property type="evidence" value="ECO:0007669"/>
    <property type="project" value="UniProtKB-UniRule"/>
</dbReference>
<evidence type="ECO:0000313" key="7">
    <source>
        <dbReference type="WBParaSite" id="ACRNAN_Path_1394.g5454.t1"/>
    </source>
</evidence>
<sequence length="254" mass="29278">MADKSKSFEELREDLYRSIKGVNRYNPENIPNLEKAIRMMIDDHNCYDKDILLTTLKLYQLNVEKFNEAVVAQILLKAMMVFPRNDFALAKYLIDGKFLMEGSKSYSPDLRRIMDIGAILEACNFGLFWKLMRNEYQPSDSPSEKFSNPADVQKTIKQVAGFEDAVRRFACQVINVTFQSIEKPLLLRLLGGISEQQLAPFAKYFGWKPQPDGTYFVQNHEDTIKSRNIEEKLKFDQCAVVVRSGIPGYFGEFP</sequence>
<dbReference type="InterPro" id="IPR016020">
    <property type="entry name" value="Transl_init_fac_sub12_N_euk"/>
</dbReference>
<dbReference type="Pfam" id="PF10075">
    <property type="entry name" value="CSN8_PSD8_EIF3K"/>
    <property type="match status" value="1"/>
</dbReference>
<dbReference type="Gene3D" id="1.10.10.10">
    <property type="entry name" value="Winged helix-like DNA-binding domain superfamily/Winged helix DNA-binding domain"/>
    <property type="match status" value="1"/>
</dbReference>
<comment type="subcellular location">
    <subcellularLocation>
        <location evidence="4">Cytoplasm</location>
    </subcellularLocation>
</comment>
<dbReference type="GO" id="GO:0003723">
    <property type="term" value="F:RNA binding"/>
    <property type="evidence" value="ECO:0007669"/>
    <property type="project" value="UniProtKB-UniRule"/>
</dbReference>
<dbReference type="InterPro" id="IPR033464">
    <property type="entry name" value="CSN8_PSD8_EIF3K"/>
</dbReference>
<protein>
    <recommendedName>
        <fullName evidence="4">Eukaryotic translation initiation factor 3 subunit K</fullName>
        <shortName evidence="4">eIF3k</shortName>
    </recommendedName>
    <alternativeName>
        <fullName evidence="4">eIF-3 p25</fullName>
    </alternativeName>
</protein>
<comment type="function">
    <text evidence="4">Component of the eukaryotic translation initiation factor 3 (eIF-3) complex, which is involved in protein synthesis of a specialized repertoire of mRNAs and, together with other initiation factors, stimulates binding of mRNA and methionyl-tRNAi to the 40S ribosome. The eIF-3 complex specifically targets and initiates translation of a subset of mRNAs involved in cell proliferation.</text>
</comment>
<dbReference type="InterPro" id="IPR009374">
    <property type="entry name" value="eIF3k"/>
</dbReference>
<dbReference type="Gene3D" id="1.25.40.250">
    <property type="entry name" value="ARM repeat, domain 1"/>
    <property type="match status" value="1"/>
</dbReference>
<dbReference type="GO" id="GO:0003743">
    <property type="term" value="F:translation initiation factor activity"/>
    <property type="evidence" value="ECO:0007669"/>
    <property type="project" value="UniProtKB-UniRule"/>
</dbReference>
<feature type="domain" description="CSN8/PSMD8/EIF3K" evidence="5">
    <location>
        <begin position="66"/>
        <end position="226"/>
    </location>
</feature>
<evidence type="ECO:0000256" key="3">
    <source>
        <dbReference type="ARBA" id="ARBA00022917"/>
    </source>
</evidence>
<evidence type="ECO:0000259" key="5">
    <source>
        <dbReference type="Pfam" id="PF10075"/>
    </source>
</evidence>
<dbReference type="InterPro" id="IPR036388">
    <property type="entry name" value="WH-like_DNA-bd_sf"/>
</dbReference>
<dbReference type="Proteomes" id="UP000887540">
    <property type="component" value="Unplaced"/>
</dbReference>
<dbReference type="GO" id="GO:0043022">
    <property type="term" value="F:ribosome binding"/>
    <property type="evidence" value="ECO:0007669"/>
    <property type="project" value="InterPro"/>
</dbReference>
<keyword evidence="3 4" id="KW-0648">Protein biosynthesis</keyword>
<dbReference type="WBParaSite" id="ACRNAN_Path_1394.g5454.t1">
    <property type="protein sequence ID" value="ACRNAN_Path_1394.g5454.t1"/>
    <property type="gene ID" value="ACRNAN_Path_1394.g5454"/>
</dbReference>
<proteinExistence type="inferred from homology"/>
<dbReference type="GO" id="GO:0006446">
    <property type="term" value="P:regulation of translational initiation"/>
    <property type="evidence" value="ECO:0007669"/>
    <property type="project" value="InterPro"/>
</dbReference>
<dbReference type="InterPro" id="IPR016024">
    <property type="entry name" value="ARM-type_fold"/>
</dbReference>
<dbReference type="GO" id="GO:0033290">
    <property type="term" value="C:eukaryotic 48S preinitiation complex"/>
    <property type="evidence" value="ECO:0007669"/>
    <property type="project" value="UniProtKB-UniRule"/>
</dbReference>
<name>A0A914BZV0_9BILA</name>
<dbReference type="GO" id="GO:0005852">
    <property type="term" value="C:eukaryotic translation initiation factor 3 complex"/>
    <property type="evidence" value="ECO:0007669"/>
    <property type="project" value="UniProtKB-UniRule"/>
</dbReference>
<dbReference type="SUPFAM" id="SSF48371">
    <property type="entry name" value="ARM repeat"/>
    <property type="match status" value="1"/>
</dbReference>
<dbReference type="AlphaFoldDB" id="A0A914BZV0"/>
<accession>A0A914BZV0</accession>
<evidence type="ECO:0000313" key="6">
    <source>
        <dbReference type="Proteomes" id="UP000887540"/>
    </source>
</evidence>
<keyword evidence="2 4" id="KW-0396">Initiation factor</keyword>
<dbReference type="GO" id="GO:0001732">
    <property type="term" value="P:formation of cytoplasmic translation initiation complex"/>
    <property type="evidence" value="ECO:0007669"/>
    <property type="project" value="UniProtKB-UniRule"/>
</dbReference>
<evidence type="ECO:0000256" key="2">
    <source>
        <dbReference type="ARBA" id="ARBA00022540"/>
    </source>
</evidence>
<organism evidence="6 7">
    <name type="scientific">Acrobeloides nanus</name>
    <dbReference type="NCBI Taxonomy" id="290746"/>
    <lineage>
        <taxon>Eukaryota</taxon>
        <taxon>Metazoa</taxon>
        <taxon>Ecdysozoa</taxon>
        <taxon>Nematoda</taxon>
        <taxon>Chromadorea</taxon>
        <taxon>Rhabditida</taxon>
        <taxon>Tylenchina</taxon>
        <taxon>Cephalobomorpha</taxon>
        <taxon>Cephaloboidea</taxon>
        <taxon>Cephalobidae</taxon>
        <taxon>Acrobeloides</taxon>
    </lineage>
</organism>
<dbReference type="HAMAP" id="MF_03010">
    <property type="entry name" value="eIF3k"/>
    <property type="match status" value="1"/>
</dbReference>
<keyword evidence="6" id="KW-1185">Reference proteome</keyword>
<dbReference type="FunFam" id="1.10.10.10:FF:000212">
    <property type="entry name" value="Eukaryotic translation initiation factor 3 subunit K"/>
    <property type="match status" value="1"/>
</dbReference>
<keyword evidence="1 4" id="KW-0963">Cytoplasm</keyword>